<dbReference type="OrthoDB" id="5125307at2"/>
<keyword evidence="5 6" id="KW-0472">Membrane</keyword>
<feature type="transmembrane region" description="Helical" evidence="6">
    <location>
        <begin position="50"/>
        <end position="68"/>
    </location>
</feature>
<keyword evidence="3 6" id="KW-0812">Transmembrane</keyword>
<evidence type="ECO:0000313" key="9">
    <source>
        <dbReference type="Proteomes" id="UP000062833"/>
    </source>
</evidence>
<dbReference type="AlphaFoldDB" id="A0A0M4QXH8"/>
<evidence type="ECO:0000256" key="2">
    <source>
        <dbReference type="ARBA" id="ARBA00022475"/>
    </source>
</evidence>
<organism evidence="8 9">
    <name type="scientific">Arthrobacter alpinus</name>
    <dbReference type="NCBI Taxonomy" id="656366"/>
    <lineage>
        <taxon>Bacteria</taxon>
        <taxon>Bacillati</taxon>
        <taxon>Actinomycetota</taxon>
        <taxon>Actinomycetes</taxon>
        <taxon>Micrococcales</taxon>
        <taxon>Micrococcaceae</taxon>
        <taxon>Arthrobacter</taxon>
    </lineage>
</organism>
<evidence type="ECO:0000313" key="8">
    <source>
        <dbReference type="EMBL" id="ALE92873.1"/>
    </source>
</evidence>
<gene>
    <name evidence="8" type="ORF">AOC05_12160</name>
</gene>
<keyword evidence="4 6" id="KW-1133">Transmembrane helix</keyword>
<evidence type="ECO:0000256" key="5">
    <source>
        <dbReference type="ARBA" id="ARBA00023136"/>
    </source>
</evidence>
<dbReference type="GO" id="GO:0005886">
    <property type="term" value="C:plasma membrane"/>
    <property type="evidence" value="ECO:0007669"/>
    <property type="project" value="UniProtKB-SubCell"/>
</dbReference>
<proteinExistence type="predicted"/>
<reference evidence="9" key="1">
    <citation type="submission" date="2015-09" db="EMBL/GenBank/DDBJ databases">
        <title>Complete genome of Arthrobacter alpinus strain R3.8.</title>
        <authorList>
            <person name="See-Too W.S."/>
            <person name="Chan K.G."/>
        </authorList>
    </citation>
    <scope>NUCLEOTIDE SEQUENCE [LARGE SCALE GENOMIC DNA]</scope>
    <source>
        <strain evidence="9">R3.8</strain>
    </source>
</reference>
<sequence>MAAKKHWNELSKRAKTRIVVAGCAQIALQFAALRDLSQRKPQEVNGPKPAWVAASFINFAGPIAYFIWGRKK</sequence>
<dbReference type="RefSeq" id="WP_062007451.1">
    <property type="nucleotide sequence ID" value="NZ_CP012677.1"/>
</dbReference>
<dbReference type="Proteomes" id="UP000062833">
    <property type="component" value="Chromosome"/>
</dbReference>
<evidence type="ECO:0000256" key="3">
    <source>
        <dbReference type="ARBA" id="ARBA00022692"/>
    </source>
</evidence>
<comment type="subcellular location">
    <subcellularLocation>
        <location evidence="1">Cell membrane</location>
        <topology evidence="1">Multi-pass membrane protein</topology>
    </subcellularLocation>
</comment>
<dbReference type="Pfam" id="PF13396">
    <property type="entry name" value="PLDc_N"/>
    <property type="match status" value="1"/>
</dbReference>
<accession>A0A0M4QXH8</accession>
<evidence type="ECO:0000256" key="1">
    <source>
        <dbReference type="ARBA" id="ARBA00004651"/>
    </source>
</evidence>
<evidence type="ECO:0000256" key="4">
    <source>
        <dbReference type="ARBA" id="ARBA00022989"/>
    </source>
</evidence>
<dbReference type="EMBL" id="CP012677">
    <property type="protein sequence ID" value="ALE92873.1"/>
    <property type="molecule type" value="Genomic_DNA"/>
</dbReference>
<protein>
    <recommendedName>
        <fullName evidence="7">Cardiolipin synthase N-terminal domain-containing protein</fullName>
    </recommendedName>
</protein>
<name>A0A0M4QXH8_9MICC</name>
<dbReference type="KEGG" id="aaq:AOC05_12160"/>
<feature type="domain" description="Cardiolipin synthase N-terminal" evidence="7">
    <location>
        <begin position="27"/>
        <end position="70"/>
    </location>
</feature>
<dbReference type="PATRIC" id="fig|656366.3.peg.2628"/>
<keyword evidence="9" id="KW-1185">Reference proteome</keyword>
<dbReference type="InterPro" id="IPR027379">
    <property type="entry name" value="CLS_N"/>
</dbReference>
<evidence type="ECO:0000259" key="7">
    <source>
        <dbReference type="Pfam" id="PF13396"/>
    </source>
</evidence>
<evidence type="ECO:0000256" key="6">
    <source>
        <dbReference type="SAM" id="Phobius"/>
    </source>
</evidence>
<keyword evidence="2" id="KW-1003">Cell membrane</keyword>